<gene>
    <name evidence="3" type="ORF">ACFS7Z_15720</name>
</gene>
<dbReference type="InterPro" id="IPR010895">
    <property type="entry name" value="CHRD"/>
</dbReference>
<evidence type="ECO:0000259" key="2">
    <source>
        <dbReference type="PROSITE" id="PS50933"/>
    </source>
</evidence>
<dbReference type="Proteomes" id="UP001597641">
    <property type="component" value="Unassembled WGS sequence"/>
</dbReference>
<evidence type="ECO:0000256" key="1">
    <source>
        <dbReference type="SAM" id="SignalP"/>
    </source>
</evidence>
<name>A0ABW6BY09_9BACT</name>
<keyword evidence="1" id="KW-0732">Signal</keyword>
<dbReference type="Pfam" id="PF07452">
    <property type="entry name" value="CHRD"/>
    <property type="match status" value="1"/>
</dbReference>
<feature type="domain" description="CHRD" evidence="2">
    <location>
        <begin position="34"/>
        <end position="158"/>
    </location>
</feature>
<dbReference type="SMART" id="SM00754">
    <property type="entry name" value="CHRD"/>
    <property type="match status" value="1"/>
</dbReference>
<reference evidence="4" key="1">
    <citation type="journal article" date="2019" name="Int. J. Syst. Evol. Microbiol.">
        <title>The Global Catalogue of Microorganisms (GCM) 10K type strain sequencing project: providing services to taxonomists for standard genome sequencing and annotation.</title>
        <authorList>
            <consortium name="The Broad Institute Genomics Platform"/>
            <consortium name="The Broad Institute Genome Sequencing Center for Infectious Disease"/>
            <person name="Wu L."/>
            <person name="Ma J."/>
        </authorList>
    </citation>
    <scope>NUCLEOTIDE SEQUENCE [LARGE SCALE GENOMIC DNA]</scope>
    <source>
        <strain evidence="4">KCTC 23984</strain>
    </source>
</reference>
<dbReference type="EMBL" id="JBHUOX010000012">
    <property type="protein sequence ID" value="MFD3001822.1"/>
    <property type="molecule type" value="Genomic_DNA"/>
</dbReference>
<dbReference type="PROSITE" id="PS50933">
    <property type="entry name" value="CHRD"/>
    <property type="match status" value="1"/>
</dbReference>
<feature type="signal peptide" evidence="1">
    <location>
        <begin position="1"/>
        <end position="24"/>
    </location>
</feature>
<proteinExistence type="predicted"/>
<dbReference type="RefSeq" id="WP_377486415.1">
    <property type="nucleotide sequence ID" value="NZ_JBHUOX010000012.1"/>
</dbReference>
<accession>A0ABW6BY09</accession>
<evidence type="ECO:0000313" key="3">
    <source>
        <dbReference type="EMBL" id="MFD3001822.1"/>
    </source>
</evidence>
<feature type="chain" id="PRO_5045733797" evidence="1">
    <location>
        <begin position="25"/>
        <end position="158"/>
    </location>
</feature>
<dbReference type="PROSITE" id="PS51257">
    <property type="entry name" value="PROKAR_LIPOPROTEIN"/>
    <property type="match status" value="1"/>
</dbReference>
<protein>
    <submittedName>
        <fullName evidence="3">CHRD domain-containing protein</fullName>
    </submittedName>
</protein>
<sequence length="158" mass="17450">MKKFKKNWLLASMLLCLMFVFCSCDDDDEMPSNEIGFNDITLTGAAEVQTNPVVTDGEGVLDAIYNKDTNVLTYTVTWELGKPDDKTTGMHFHGPATRTESAGVIIPIMLNSDAPMGNITGQTRALTQAEEEQLLSGLWYLNIHSTTYPQGELRGQLD</sequence>
<keyword evidence="4" id="KW-1185">Reference proteome</keyword>
<comment type="caution">
    <text evidence="3">The sequence shown here is derived from an EMBL/GenBank/DDBJ whole genome shotgun (WGS) entry which is preliminary data.</text>
</comment>
<evidence type="ECO:0000313" key="4">
    <source>
        <dbReference type="Proteomes" id="UP001597641"/>
    </source>
</evidence>
<organism evidence="3 4">
    <name type="scientific">Pontibacter toksunensis</name>
    <dbReference type="NCBI Taxonomy" id="1332631"/>
    <lineage>
        <taxon>Bacteria</taxon>
        <taxon>Pseudomonadati</taxon>
        <taxon>Bacteroidota</taxon>
        <taxon>Cytophagia</taxon>
        <taxon>Cytophagales</taxon>
        <taxon>Hymenobacteraceae</taxon>
        <taxon>Pontibacter</taxon>
    </lineage>
</organism>